<evidence type="ECO:0008006" key="3">
    <source>
        <dbReference type="Google" id="ProtNLM"/>
    </source>
</evidence>
<organism evidence="1 2">
    <name type="scientific">Bergeyella zoohelcum</name>
    <dbReference type="NCBI Taxonomy" id="1015"/>
    <lineage>
        <taxon>Bacteria</taxon>
        <taxon>Pseudomonadati</taxon>
        <taxon>Bacteroidota</taxon>
        <taxon>Flavobacteriia</taxon>
        <taxon>Flavobacteriales</taxon>
        <taxon>Weeksellaceae</taxon>
        <taxon>Bergeyella</taxon>
    </lineage>
</organism>
<dbReference type="EMBL" id="UFTJ01000003">
    <property type="protein sequence ID" value="SUV52423.1"/>
    <property type="molecule type" value="Genomic_DNA"/>
</dbReference>
<name>A0A380ZSW5_9FLAO</name>
<sequence>MKKIFFVLIFGLSLGAKAQYGTLLRTLERLEKRRGLVQSPIDIQWDGRKFIHIQVSPKGIVEKKILSFDKDKVTLMEVYDDEKNGKITTNLFHGDFVFTRKNILNVRMTYMEKKQMNIPQSLTFLLNQQDDVYYLIESVSKQKWIDQEAITRKNKSKNKK</sequence>
<dbReference type="RefSeq" id="WP_002665129.1">
    <property type="nucleotide sequence ID" value="NZ_UFTJ01000003.1"/>
</dbReference>
<evidence type="ECO:0000313" key="2">
    <source>
        <dbReference type="Proteomes" id="UP000255515"/>
    </source>
</evidence>
<dbReference type="AlphaFoldDB" id="A0A380ZSW5"/>
<accession>A0A380ZSW5</accession>
<evidence type="ECO:0000313" key="1">
    <source>
        <dbReference type="EMBL" id="SUV52423.1"/>
    </source>
</evidence>
<reference evidence="1 2" key="1">
    <citation type="submission" date="2018-06" db="EMBL/GenBank/DDBJ databases">
        <authorList>
            <consortium name="Pathogen Informatics"/>
            <person name="Doyle S."/>
        </authorList>
    </citation>
    <scope>NUCLEOTIDE SEQUENCE [LARGE SCALE GENOMIC DNA]</scope>
    <source>
        <strain evidence="1 2">NCTC11661</strain>
    </source>
</reference>
<gene>
    <name evidence="1" type="ORF">NCTC11661_01561</name>
</gene>
<dbReference type="Proteomes" id="UP000255515">
    <property type="component" value="Unassembled WGS sequence"/>
</dbReference>
<proteinExistence type="predicted"/>
<protein>
    <recommendedName>
        <fullName evidence="3">DUF4251 domain-containing protein</fullName>
    </recommendedName>
</protein>